<dbReference type="AlphaFoldDB" id="A0ABD5IZQ4"/>
<dbReference type="Proteomes" id="UP001339962">
    <property type="component" value="Unassembled WGS sequence"/>
</dbReference>
<comment type="caution">
    <text evidence="3">The sequence shown here is derived from an EMBL/GenBank/DDBJ whole genome shotgun (WGS) entry which is preliminary data.</text>
</comment>
<organism evidence="3 4">
    <name type="scientific">Anoxybacteroides rupiense</name>
    <dbReference type="NCBI Taxonomy" id="311460"/>
    <lineage>
        <taxon>Bacteria</taxon>
        <taxon>Bacillati</taxon>
        <taxon>Bacillota</taxon>
        <taxon>Bacilli</taxon>
        <taxon>Bacillales</taxon>
        <taxon>Anoxybacillaceae</taxon>
        <taxon>Anoxybacteroides</taxon>
    </lineage>
</organism>
<accession>A0ABD5IZQ4</accession>
<keyword evidence="2" id="KW-0732">Signal</keyword>
<proteinExistence type="predicted"/>
<feature type="non-terminal residue" evidence="3">
    <location>
        <position position="128"/>
    </location>
</feature>
<feature type="chain" id="PRO_5044775969" description="Lipoprotein" evidence="2">
    <location>
        <begin position="22"/>
        <end position="128"/>
    </location>
</feature>
<dbReference type="EMBL" id="JARTLI010000089">
    <property type="protein sequence ID" value="MED5053835.1"/>
    <property type="molecule type" value="Genomic_DNA"/>
</dbReference>
<feature type="region of interest" description="Disordered" evidence="1">
    <location>
        <begin position="24"/>
        <end position="53"/>
    </location>
</feature>
<evidence type="ECO:0000256" key="2">
    <source>
        <dbReference type="SAM" id="SignalP"/>
    </source>
</evidence>
<feature type="compositionally biased region" description="Polar residues" evidence="1">
    <location>
        <begin position="24"/>
        <end position="39"/>
    </location>
</feature>
<feature type="signal peptide" evidence="2">
    <location>
        <begin position="1"/>
        <end position="21"/>
    </location>
</feature>
<protein>
    <recommendedName>
        <fullName evidence="5">Lipoprotein</fullName>
    </recommendedName>
</protein>
<gene>
    <name evidence="3" type="ORF">P9850_18990</name>
</gene>
<evidence type="ECO:0000256" key="1">
    <source>
        <dbReference type="SAM" id="MobiDB-lite"/>
    </source>
</evidence>
<evidence type="ECO:0000313" key="4">
    <source>
        <dbReference type="Proteomes" id="UP001339962"/>
    </source>
</evidence>
<dbReference type="PROSITE" id="PS51257">
    <property type="entry name" value="PROKAR_LIPOPROTEIN"/>
    <property type="match status" value="1"/>
</dbReference>
<sequence length="128" mass="14536">MKKIMLIALISALLIASGCGKSDNTNENQHMNHKNMQQGENHEGMNNETNQSPDVTTQVVWKFSKETPKSNETVDLTIQINDKEGKPIEKFDIQHEKLMHLIVVSKDLSYFDHLHPEYKGDGLFTTAL</sequence>
<evidence type="ECO:0008006" key="5">
    <source>
        <dbReference type="Google" id="ProtNLM"/>
    </source>
</evidence>
<reference evidence="3 4" key="1">
    <citation type="submission" date="2023-03" db="EMBL/GenBank/DDBJ databases">
        <title>Bacillus Genome Sequencing.</title>
        <authorList>
            <person name="Dunlap C."/>
        </authorList>
    </citation>
    <scope>NUCLEOTIDE SEQUENCE [LARGE SCALE GENOMIC DNA]</scope>
    <source>
        <strain evidence="3 4">NRS-38</strain>
    </source>
</reference>
<evidence type="ECO:0000313" key="3">
    <source>
        <dbReference type="EMBL" id="MED5053835.1"/>
    </source>
</evidence>
<name>A0ABD5IZQ4_9BACL</name>